<evidence type="ECO:0000313" key="1">
    <source>
        <dbReference type="EMBL" id="JAH83219.1"/>
    </source>
</evidence>
<organism evidence="1">
    <name type="scientific">Anguilla anguilla</name>
    <name type="common">European freshwater eel</name>
    <name type="synonym">Muraena anguilla</name>
    <dbReference type="NCBI Taxonomy" id="7936"/>
    <lineage>
        <taxon>Eukaryota</taxon>
        <taxon>Metazoa</taxon>
        <taxon>Chordata</taxon>
        <taxon>Craniata</taxon>
        <taxon>Vertebrata</taxon>
        <taxon>Euteleostomi</taxon>
        <taxon>Actinopterygii</taxon>
        <taxon>Neopterygii</taxon>
        <taxon>Teleostei</taxon>
        <taxon>Anguilliformes</taxon>
        <taxon>Anguillidae</taxon>
        <taxon>Anguilla</taxon>
    </lineage>
</organism>
<dbReference type="EMBL" id="GBXM01025358">
    <property type="protein sequence ID" value="JAH83219.1"/>
    <property type="molecule type" value="Transcribed_RNA"/>
</dbReference>
<proteinExistence type="predicted"/>
<dbReference type="AlphaFoldDB" id="A0A0E9VYJ2"/>
<accession>A0A0E9VYJ2</accession>
<name>A0A0E9VYJ2_ANGAN</name>
<sequence>MIVIWRHKIIQKNIPTNIVKLISNMKLSPNVHLFCCGKGITLSLSRS</sequence>
<reference evidence="1" key="2">
    <citation type="journal article" date="2015" name="Fish Shellfish Immunol.">
        <title>Early steps in the European eel (Anguilla anguilla)-Vibrio vulnificus interaction in the gills: Role of the RtxA13 toxin.</title>
        <authorList>
            <person name="Callol A."/>
            <person name="Pajuelo D."/>
            <person name="Ebbesson L."/>
            <person name="Teles M."/>
            <person name="MacKenzie S."/>
            <person name="Amaro C."/>
        </authorList>
    </citation>
    <scope>NUCLEOTIDE SEQUENCE</scope>
</reference>
<reference evidence="1" key="1">
    <citation type="submission" date="2014-11" db="EMBL/GenBank/DDBJ databases">
        <authorList>
            <person name="Amaro Gonzalez C."/>
        </authorList>
    </citation>
    <scope>NUCLEOTIDE SEQUENCE</scope>
</reference>
<protein>
    <submittedName>
        <fullName evidence="1">Uncharacterized protein</fullName>
    </submittedName>
</protein>